<evidence type="ECO:0000256" key="6">
    <source>
        <dbReference type="SAM" id="Phobius"/>
    </source>
</evidence>
<accession>A0ABN2RXG8</accession>
<evidence type="ECO:0000256" key="5">
    <source>
        <dbReference type="SAM" id="MobiDB-lite"/>
    </source>
</evidence>
<feature type="transmembrane region" description="Helical" evidence="6">
    <location>
        <begin position="327"/>
        <end position="345"/>
    </location>
</feature>
<organism evidence="8 9">
    <name type="scientific">Microbacterium pumilum</name>
    <dbReference type="NCBI Taxonomy" id="344165"/>
    <lineage>
        <taxon>Bacteria</taxon>
        <taxon>Bacillati</taxon>
        <taxon>Actinomycetota</taxon>
        <taxon>Actinomycetes</taxon>
        <taxon>Micrococcales</taxon>
        <taxon>Microbacteriaceae</taxon>
        <taxon>Microbacterium</taxon>
    </lineage>
</organism>
<dbReference type="Gene3D" id="3.30.750.24">
    <property type="entry name" value="STAS domain"/>
    <property type="match status" value="1"/>
</dbReference>
<dbReference type="PROSITE" id="PS50801">
    <property type="entry name" value="STAS"/>
    <property type="match status" value="1"/>
</dbReference>
<dbReference type="InterPro" id="IPR011547">
    <property type="entry name" value="SLC26A/SulP_dom"/>
</dbReference>
<keyword evidence="9" id="KW-1185">Reference proteome</keyword>
<evidence type="ECO:0000313" key="8">
    <source>
        <dbReference type="EMBL" id="GAA1976660.1"/>
    </source>
</evidence>
<dbReference type="CDD" id="cd07042">
    <property type="entry name" value="STAS_SulP_like_sulfate_transporter"/>
    <property type="match status" value="1"/>
</dbReference>
<feature type="transmembrane region" description="Helical" evidence="6">
    <location>
        <begin position="350"/>
        <end position="369"/>
    </location>
</feature>
<comment type="subcellular location">
    <subcellularLocation>
        <location evidence="1">Membrane</location>
        <topology evidence="1">Multi-pass membrane protein</topology>
    </subcellularLocation>
</comment>
<dbReference type="Pfam" id="PF01740">
    <property type="entry name" value="STAS"/>
    <property type="match status" value="1"/>
</dbReference>
<dbReference type="Pfam" id="PF00916">
    <property type="entry name" value="Sulfate_transp"/>
    <property type="match status" value="1"/>
</dbReference>
<dbReference type="SUPFAM" id="SSF52091">
    <property type="entry name" value="SpoIIaa-like"/>
    <property type="match status" value="1"/>
</dbReference>
<dbReference type="Proteomes" id="UP001500326">
    <property type="component" value="Unassembled WGS sequence"/>
</dbReference>
<dbReference type="EMBL" id="BAAAOH010000001">
    <property type="protein sequence ID" value="GAA1976660.1"/>
    <property type="molecule type" value="Genomic_DNA"/>
</dbReference>
<comment type="caution">
    <text evidence="8">The sequence shown here is derived from an EMBL/GenBank/DDBJ whole genome shotgun (WGS) entry which is preliminary data.</text>
</comment>
<evidence type="ECO:0000313" key="9">
    <source>
        <dbReference type="Proteomes" id="UP001500326"/>
    </source>
</evidence>
<evidence type="ECO:0000256" key="4">
    <source>
        <dbReference type="ARBA" id="ARBA00023136"/>
    </source>
</evidence>
<feature type="domain" description="STAS" evidence="7">
    <location>
        <begin position="441"/>
        <end position="556"/>
    </location>
</feature>
<protein>
    <submittedName>
        <fullName evidence="8">Sulfate permease</fullName>
    </submittedName>
</protein>
<feature type="transmembrane region" description="Helical" evidence="6">
    <location>
        <begin position="21"/>
        <end position="42"/>
    </location>
</feature>
<feature type="transmembrane region" description="Helical" evidence="6">
    <location>
        <begin position="102"/>
        <end position="127"/>
    </location>
</feature>
<feature type="transmembrane region" description="Helical" evidence="6">
    <location>
        <begin position="139"/>
        <end position="157"/>
    </location>
</feature>
<feature type="transmembrane region" description="Helical" evidence="6">
    <location>
        <begin position="210"/>
        <end position="233"/>
    </location>
</feature>
<dbReference type="RefSeq" id="WP_344058564.1">
    <property type="nucleotide sequence ID" value="NZ_BAAAOH010000001.1"/>
</dbReference>
<gene>
    <name evidence="8" type="primary">sulP</name>
    <name evidence="8" type="ORF">GCM10009777_06990</name>
</gene>
<evidence type="ECO:0000256" key="2">
    <source>
        <dbReference type="ARBA" id="ARBA00022692"/>
    </source>
</evidence>
<feature type="transmembrane region" description="Helical" evidence="6">
    <location>
        <begin position="54"/>
        <end position="69"/>
    </location>
</feature>
<keyword evidence="3 6" id="KW-1133">Transmembrane helix</keyword>
<keyword evidence="2 6" id="KW-0812">Transmembrane</keyword>
<evidence type="ECO:0000259" key="7">
    <source>
        <dbReference type="PROSITE" id="PS50801"/>
    </source>
</evidence>
<name>A0ABN2RXG8_9MICO</name>
<sequence>MTNAIGRWLPGVGTARNYRRAWLWPDLRAGLVVTALLIPAGMGYAEVAGLPPETGLYATIVPLIAYAVFGPSRILVLGPDSSLAPIIAASILPLALGDSERAVALAGLLAIMVGLLLLIGGILRLGFVTDLLSKPIRVGYLNAIALIVIISQIPKLLGFSIDAESVWQEVVASFTGIRLGEVQPLATAFGVGSLIVIFALKWLRSPVPGVLVVVVVAMAVTAIFGLAEALPVVGALPQGLPAPALEGLQWADVGALALPAAGIALVAFTDSAVLSRTFAARRGETVDGSQEMSGIGLANIAGGLLGGFPVSASSSRTPVAEQAGSRTQLTGVVGAVVILAFILLVPGLTAFLPSATLAAIVISAAVGLIDVRGVRRLVRMDTVDATLSAAAFLGVVVFGVLQGIVVTIGLSLLAFVIRSWRPYRAELGRIPGRRGYHDLSRNPQGSRIPGIVIVRFDAPLFFANGATFDDWVRSCVRAAGPGVHSVILASEPITDIDTTAIDELVELDDFLSAHGIRLLFAEMKGPVVDVLRRYGMTERFTPDRFAPTVGAAVDELTGTIRGDLEGTKWDDTPDAPPDPPQPGSG</sequence>
<evidence type="ECO:0000256" key="3">
    <source>
        <dbReference type="ARBA" id="ARBA00022989"/>
    </source>
</evidence>
<keyword evidence="4 6" id="KW-0472">Membrane</keyword>
<feature type="transmembrane region" description="Helical" evidence="6">
    <location>
        <begin position="76"/>
        <end position="96"/>
    </location>
</feature>
<dbReference type="InterPro" id="IPR036513">
    <property type="entry name" value="STAS_dom_sf"/>
</dbReference>
<feature type="region of interest" description="Disordered" evidence="5">
    <location>
        <begin position="563"/>
        <end position="585"/>
    </location>
</feature>
<feature type="transmembrane region" description="Helical" evidence="6">
    <location>
        <begin position="253"/>
        <end position="274"/>
    </location>
</feature>
<proteinExistence type="predicted"/>
<dbReference type="InterPro" id="IPR001902">
    <property type="entry name" value="SLC26A/SulP_fam"/>
</dbReference>
<feature type="transmembrane region" description="Helical" evidence="6">
    <location>
        <begin position="185"/>
        <end position="203"/>
    </location>
</feature>
<dbReference type="InterPro" id="IPR002645">
    <property type="entry name" value="STAS_dom"/>
</dbReference>
<evidence type="ECO:0000256" key="1">
    <source>
        <dbReference type="ARBA" id="ARBA00004141"/>
    </source>
</evidence>
<feature type="compositionally biased region" description="Pro residues" evidence="5">
    <location>
        <begin position="574"/>
        <end position="585"/>
    </location>
</feature>
<reference evidence="8 9" key="1">
    <citation type="journal article" date="2019" name="Int. J. Syst. Evol. Microbiol.">
        <title>The Global Catalogue of Microorganisms (GCM) 10K type strain sequencing project: providing services to taxonomists for standard genome sequencing and annotation.</title>
        <authorList>
            <consortium name="The Broad Institute Genomics Platform"/>
            <consortium name="The Broad Institute Genome Sequencing Center for Infectious Disease"/>
            <person name="Wu L."/>
            <person name="Ma J."/>
        </authorList>
    </citation>
    <scope>NUCLEOTIDE SEQUENCE [LARGE SCALE GENOMIC DNA]</scope>
    <source>
        <strain evidence="8 9">JCM 14902</strain>
    </source>
</reference>
<feature type="transmembrane region" description="Helical" evidence="6">
    <location>
        <begin position="389"/>
        <end position="417"/>
    </location>
</feature>
<dbReference type="PANTHER" id="PTHR11814">
    <property type="entry name" value="SULFATE TRANSPORTER"/>
    <property type="match status" value="1"/>
</dbReference>